<keyword evidence="1" id="KW-0175">Coiled coil</keyword>
<evidence type="ECO:0000256" key="2">
    <source>
        <dbReference type="SAM" id="MobiDB-lite"/>
    </source>
</evidence>
<dbReference type="Gene3D" id="3.30.70.1820">
    <property type="entry name" value="L1 transposable element, RRM domain"/>
    <property type="match status" value="1"/>
</dbReference>
<name>A0ABN8PGP0_9CNID</name>
<protein>
    <submittedName>
        <fullName evidence="3">Uncharacterized protein</fullName>
    </submittedName>
</protein>
<accession>A0ABN8PGP0</accession>
<comment type="caution">
    <text evidence="3">The sequence shown here is derived from an EMBL/GenBank/DDBJ whole genome shotgun (WGS) entry which is preliminary data.</text>
</comment>
<organism evidence="3 4">
    <name type="scientific">Porites lobata</name>
    <dbReference type="NCBI Taxonomy" id="104759"/>
    <lineage>
        <taxon>Eukaryota</taxon>
        <taxon>Metazoa</taxon>
        <taxon>Cnidaria</taxon>
        <taxon>Anthozoa</taxon>
        <taxon>Hexacorallia</taxon>
        <taxon>Scleractinia</taxon>
        <taxon>Fungiina</taxon>
        <taxon>Poritidae</taxon>
        <taxon>Porites</taxon>
    </lineage>
</organism>
<reference evidence="3 4" key="1">
    <citation type="submission" date="2022-05" db="EMBL/GenBank/DDBJ databases">
        <authorList>
            <consortium name="Genoscope - CEA"/>
            <person name="William W."/>
        </authorList>
    </citation>
    <scope>NUCLEOTIDE SEQUENCE [LARGE SCALE GENOMIC DNA]</scope>
</reference>
<dbReference type="EMBL" id="CALNXK010000071">
    <property type="protein sequence ID" value="CAH3143395.1"/>
    <property type="molecule type" value="Genomic_DNA"/>
</dbReference>
<keyword evidence="4" id="KW-1185">Reference proteome</keyword>
<evidence type="ECO:0000313" key="4">
    <source>
        <dbReference type="Proteomes" id="UP001159405"/>
    </source>
</evidence>
<sequence>MEVSSVYITPKRKSRNLATSSSSEESSPEGKKLRHSYSPDSKNSDDEDQVMAALNLTEGDTKKLDLILERLSKLDSKMEELNKTVKGLQGKVSSLEVDVVSIKGTDKQKSLDQKFTHVESNSKFVDSHIKELQEMVEERKDEISACRKQILYLEAYSRRENLKFEGIPELPKSSGQQNATSKEDTKEVLANFMENVLRVEDAKDMELQRVHRIGKPKSENEMAAEPS</sequence>
<dbReference type="Gene3D" id="1.20.5.340">
    <property type="match status" value="1"/>
</dbReference>
<feature type="region of interest" description="Disordered" evidence="2">
    <location>
        <begin position="1"/>
        <end position="48"/>
    </location>
</feature>
<dbReference type="Proteomes" id="UP001159405">
    <property type="component" value="Unassembled WGS sequence"/>
</dbReference>
<feature type="coiled-coil region" evidence="1">
    <location>
        <begin position="64"/>
        <end position="98"/>
    </location>
</feature>
<gene>
    <name evidence="3" type="ORF">PLOB_00043414</name>
</gene>
<evidence type="ECO:0000313" key="3">
    <source>
        <dbReference type="EMBL" id="CAH3143395.1"/>
    </source>
</evidence>
<proteinExistence type="predicted"/>
<evidence type="ECO:0000256" key="1">
    <source>
        <dbReference type="SAM" id="Coils"/>
    </source>
</evidence>